<gene>
    <name evidence="12" type="primary">hemH</name>
    <name evidence="10" type="synonym">cpfC</name>
    <name evidence="12" type="ORF">I6N95_20120</name>
</gene>
<evidence type="ECO:0000256" key="3">
    <source>
        <dbReference type="ARBA" id="ARBA00022490"/>
    </source>
</evidence>
<dbReference type="CDD" id="cd00419">
    <property type="entry name" value="Ferrochelatase_C"/>
    <property type="match status" value="1"/>
</dbReference>
<dbReference type="GO" id="GO:0005737">
    <property type="term" value="C:cytoplasm"/>
    <property type="evidence" value="ECO:0007669"/>
    <property type="project" value="UniProtKB-SubCell"/>
</dbReference>
<comment type="function">
    <text evidence="10 11">Involved in coproporphyrin-dependent heme b biosynthesis. Catalyzes the insertion of ferrous iron into coproporphyrin III to form Fe-coproporphyrin III.</text>
</comment>
<keyword evidence="5 10" id="KW-0408">Iron</keyword>
<dbReference type="GO" id="GO:0046872">
    <property type="term" value="F:metal ion binding"/>
    <property type="evidence" value="ECO:0007669"/>
    <property type="project" value="UniProtKB-UniRule"/>
</dbReference>
<comment type="caution">
    <text evidence="10">Lacks conserved residue(s) required for the propagation of feature annotation.</text>
</comment>
<keyword evidence="3 10" id="KW-0963">Cytoplasm</keyword>
<dbReference type="Gene3D" id="3.40.50.1400">
    <property type="match status" value="2"/>
</dbReference>
<evidence type="ECO:0000313" key="12">
    <source>
        <dbReference type="EMBL" id="MBP1043332.1"/>
    </source>
</evidence>
<comment type="catalytic activity">
    <reaction evidence="9">
        <text>Fe-coproporphyrin III + 2 H(+) = coproporphyrin III + Fe(2+)</text>
        <dbReference type="Rhea" id="RHEA:49572"/>
        <dbReference type="ChEBI" id="CHEBI:15378"/>
        <dbReference type="ChEBI" id="CHEBI:29033"/>
        <dbReference type="ChEBI" id="CHEBI:68438"/>
        <dbReference type="ChEBI" id="CHEBI:131725"/>
        <dbReference type="EC" id="4.99.1.9"/>
    </reaction>
    <physiologicalReaction direction="right-to-left" evidence="9">
        <dbReference type="Rhea" id="RHEA:49574"/>
    </physiologicalReaction>
</comment>
<name>A0A940STN6_9ENTE</name>
<evidence type="ECO:0000256" key="2">
    <source>
        <dbReference type="ARBA" id="ARBA00007718"/>
    </source>
</evidence>
<dbReference type="GO" id="GO:0006783">
    <property type="term" value="P:heme biosynthetic process"/>
    <property type="evidence" value="ECO:0007669"/>
    <property type="project" value="UniProtKB-UniRule"/>
</dbReference>
<keyword evidence="4 10" id="KW-0479">Metal-binding</keyword>
<dbReference type="PROSITE" id="PS00534">
    <property type="entry name" value="FERROCHELATASE"/>
    <property type="match status" value="1"/>
</dbReference>
<reference evidence="12" key="1">
    <citation type="submission" date="2020-12" db="EMBL/GenBank/DDBJ databases">
        <title>Vagococcus allomyrinae sp. nov. and Enterococcus lavae sp. nov., isolated from the larvae of Allomyrina dichotoma.</title>
        <authorList>
            <person name="Lee S.D."/>
        </authorList>
    </citation>
    <scope>NUCLEOTIDE SEQUENCE</scope>
    <source>
        <strain evidence="12">BWB3-3</strain>
    </source>
</reference>
<evidence type="ECO:0000256" key="8">
    <source>
        <dbReference type="ARBA" id="ARBA00023244"/>
    </source>
</evidence>
<comment type="subcellular location">
    <subcellularLocation>
        <location evidence="10 11">Cytoplasm</location>
    </subcellularLocation>
</comment>
<evidence type="ECO:0000313" key="13">
    <source>
        <dbReference type="Proteomes" id="UP000674938"/>
    </source>
</evidence>
<comment type="pathway">
    <text evidence="1 10 11">Porphyrin-containing compound metabolism; protoheme biosynthesis.</text>
</comment>
<dbReference type="SUPFAM" id="SSF53800">
    <property type="entry name" value="Chelatase"/>
    <property type="match status" value="1"/>
</dbReference>
<dbReference type="NCBIfam" id="TIGR00109">
    <property type="entry name" value="hemH"/>
    <property type="match status" value="1"/>
</dbReference>
<dbReference type="EMBL" id="JAEEGA010000015">
    <property type="protein sequence ID" value="MBP1043332.1"/>
    <property type="molecule type" value="Genomic_DNA"/>
</dbReference>
<dbReference type="FunFam" id="3.40.50.1400:FF:000002">
    <property type="entry name" value="Ferrochelatase"/>
    <property type="match status" value="1"/>
</dbReference>
<dbReference type="CDD" id="cd03411">
    <property type="entry name" value="Ferrochelatase_N"/>
    <property type="match status" value="1"/>
</dbReference>
<evidence type="ECO:0000256" key="9">
    <source>
        <dbReference type="ARBA" id="ARBA00024536"/>
    </source>
</evidence>
<comment type="similarity">
    <text evidence="2 10 11">Belongs to the ferrochelatase family.</text>
</comment>
<dbReference type="InterPro" id="IPR033659">
    <property type="entry name" value="Ferrochelatase_N"/>
</dbReference>
<dbReference type="Pfam" id="PF00762">
    <property type="entry name" value="Ferrochelatase"/>
    <property type="match status" value="1"/>
</dbReference>
<dbReference type="InterPro" id="IPR001015">
    <property type="entry name" value="Ferrochelatase"/>
</dbReference>
<dbReference type="HAMAP" id="MF_00323">
    <property type="entry name" value="Ferrochelatase"/>
    <property type="match status" value="1"/>
</dbReference>
<protein>
    <recommendedName>
        <fullName evidence="10">Coproporphyrin III ferrochelatase</fullName>
        <ecNumber evidence="10">4.99.1.9</ecNumber>
    </recommendedName>
</protein>
<dbReference type="GO" id="GO:0004325">
    <property type="term" value="F:ferrochelatase activity"/>
    <property type="evidence" value="ECO:0007669"/>
    <property type="project" value="UniProtKB-UniRule"/>
</dbReference>
<keyword evidence="7 10" id="KW-0456">Lyase</keyword>
<dbReference type="PANTHER" id="PTHR11108:SF1">
    <property type="entry name" value="FERROCHELATASE, MITOCHONDRIAL"/>
    <property type="match status" value="1"/>
</dbReference>
<sequence>MRGKKLKKKKGILIANIGTPDKPETKEVRAYLKNFLGDQRVIDTPRWKWLPILHGIILNTRPKKSAALYQEIWTAEGSPLLVYTKSQANQLQERFPDHLVKYGMGYSSPTISESLTEMAEAGVEDVTVIPLFPQYSTTTTASINDAVFHHYLKQEDMPSLHLIREFTEHPLYIDLLIQQIKKGIADYQPDRLVISYHGIPVSYVAKGDPYKEQCQATTDAIFAKLKLEIPWQVAYQSTFGKAEWLKPALDQTLMGLPEKGVENVLIITPGFVSDCIETIEEIETENRGYFMEHGGKIFNYIHPFNDDPGFVDLLESLVRER</sequence>
<feature type="binding site" evidence="10">
    <location>
        <position position="277"/>
    </location>
    <ligand>
        <name>Fe(2+)</name>
        <dbReference type="ChEBI" id="CHEBI:29033"/>
    </ligand>
</feature>
<dbReference type="InterPro" id="IPR019772">
    <property type="entry name" value="Ferrochelatase_AS"/>
</dbReference>
<dbReference type="Proteomes" id="UP000674938">
    <property type="component" value="Unassembled WGS sequence"/>
</dbReference>
<keyword evidence="13" id="KW-1185">Reference proteome</keyword>
<organism evidence="12 13">
    <name type="scientific">Vagococcus allomyrinae</name>
    <dbReference type="NCBI Taxonomy" id="2794353"/>
    <lineage>
        <taxon>Bacteria</taxon>
        <taxon>Bacillati</taxon>
        <taxon>Bacillota</taxon>
        <taxon>Bacilli</taxon>
        <taxon>Lactobacillales</taxon>
        <taxon>Enterococcaceae</taxon>
        <taxon>Vagococcus</taxon>
    </lineage>
</organism>
<evidence type="ECO:0000256" key="10">
    <source>
        <dbReference type="HAMAP-Rule" id="MF_00323"/>
    </source>
</evidence>
<evidence type="ECO:0000256" key="6">
    <source>
        <dbReference type="ARBA" id="ARBA00023133"/>
    </source>
</evidence>
<evidence type="ECO:0000256" key="11">
    <source>
        <dbReference type="RuleBase" id="RU000607"/>
    </source>
</evidence>
<dbReference type="PANTHER" id="PTHR11108">
    <property type="entry name" value="FERROCHELATASE"/>
    <property type="match status" value="1"/>
</dbReference>
<evidence type="ECO:0000256" key="7">
    <source>
        <dbReference type="ARBA" id="ARBA00023239"/>
    </source>
</evidence>
<keyword evidence="6 10" id="KW-0350">Heme biosynthesis</keyword>
<evidence type="ECO:0000256" key="5">
    <source>
        <dbReference type="ARBA" id="ARBA00023004"/>
    </source>
</evidence>
<dbReference type="EC" id="4.99.1.9" evidence="10"/>
<accession>A0A940STN6</accession>
<keyword evidence="8 10" id="KW-0627">Porphyrin biosynthesis</keyword>
<comment type="caution">
    <text evidence="12">The sequence shown here is derived from an EMBL/GenBank/DDBJ whole genome shotgun (WGS) entry which is preliminary data.</text>
</comment>
<evidence type="ECO:0000256" key="4">
    <source>
        <dbReference type="ARBA" id="ARBA00022723"/>
    </source>
</evidence>
<dbReference type="AlphaFoldDB" id="A0A940STN6"/>
<evidence type="ECO:0000256" key="1">
    <source>
        <dbReference type="ARBA" id="ARBA00004744"/>
    </source>
</evidence>
<proteinExistence type="inferred from homology"/>
<dbReference type="InterPro" id="IPR033644">
    <property type="entry name" value="Ferrochelatase_C"/>
</dbReference>
<feature type="binding site" evidence="10">
    <location>
        <position position="197"/>
    </location>
    <ligand>
        <name>Fe(2+)</name>
        <dbReference type="ChEBI" id="CHEBI:29033"/>
    </ligand>
</feature>